<dbReference type="EMBL" id="CAJVQB010046206">
    <property type="protein sequence ID" value="CAG8832855.1"/>
    <property type="molecule type" value="Genomic_DNA"/>
</dbReference>
<evidence type="ECO:0000313" key="2">
    <source>
        <dbReference type="Proteomes" id="UP000789901"/>
    </source>
</evidence>
<accession>A0ABN7WIK3</accession>
<dbReference type="Proteomes" id="UP000789901">
    <property type="component" value="Unassembled WGS sequence"/>
</dbReference>
<comment type="caution">
    <text evidence="1">The sequence shown here is derived from an EMBL/GenBank/DDBJ whole genome shotgun (WGS) entry which is preliminary data.</text>
</comment>
<proteinExistence type="predicted"/>
<keyword evidence="2" id="KW-1185">Reference proteome</keyword>
<reference evidence="1 2" key="1">
    <citation type="submission" date="2021-06" db="EMBL/GenBank/DDBJ databases">
        <authorList>
            <person name="Kallberg Y."/>
            <person name="Tangrot J."/>
            <person name="Rosling A."/>
        </authorList>
    </citation>
    <scope>NUCLEOTIDE SEQUENCE [LARGE SCALE GENOMIC DNA]</scope>
    <source>
        <strain evidence="1 2">120-4 pot B 10/14</strain>
    </source>
</reference>
<feature type="non-terminal residue" evidence="1">
    <location>
        <position position="100"/>
    </location>
</feature>
<name>A0ABN7WIK3_GIGMA</name>
<sequence length="100" mass="11993">HSKVIQYNKSSWTTQNSADNQEKQFIIDLLEALWYLDIHGYKKLEEQKTNHGNKVLVKDIEQATTIKIQKIKKYYKLKNVLKDLPFWKPFNIEEYLPLEP</sequence>
<protein>
    <submittedName>
        <fullName evidence="1">23912_t:CDS:1</fullName>
    </submittedName>
</protein>
<organism evidence="1 2">
    <name type="scientific">Gigaspora margarita</name>
    <dbReference type="NCBI Taxonomy" id="4874"/>
    <lineage>
        <taxon>Eukaryota</taxon>
        <taxon>Fungi</taxon>
        <taxon>Fungi incertae sedis</taxon>
        <taxon>Mucoromycota</taxon>
        <taxon>Glomeromycotina</taxon>
        <taxon>Glomeromycetes</taxon>
        <taxon>Diversisporales</taxon>
        <taxon>Gigasporaceae</taxon>
        <taxon>Gigaspora</taxon>
    </lineage>
</organism>
<gene>
    <name evidence="1" type="ORF">GMARGA_LOCUS31257</name>
</gene>
<evidence type="ECO:0000313" key="1">
    <source>
        <dbReference type="EMBL" id="CAG8832855.1"/>
    </source>
</evidence>
<feature type="non-terminal residue" evidence="1">
    <location>
        <position position="1"/>
    </location>
</feature>